<reference evidence="1 2" key="1">
    <citation type="submission" date="2020-08" db="EMBL/GenBank/DDBJ databases">
        <title>Genomic Encyclopedia of Type Strains, Phase IV (KMG-IV): sequencing the most valuable type-strain genomes for metagenomic binning, comparative biology and taxonomic classification.</title>
        <authorList>
            <person name="Goeker M."/>
        </authorList>
    </citation>
    <scope>NUCLEOTIDE SEQUENCE [LARGE SCALE GENOMIC DNA]</scope>
    <source>
        <strain evidence="1 2">DSM 7050</strain>
    </source>
</reference>
<proteinExistence type="predicted"/>
<sequence>MSGQAELNEIEQVMQGVAVLFSAFVRAAGATDPEFGLRLQREINTAVDQFDKANPGNTTALQTVEWAQTLAKVSDPFFDQMHRPRN</sequence>
<dbReference type="Proteomes" id="UP000539538">
    <property type="component" value="Unassembled WGS sequence"/>
</dbReference>
<organism evidence="1 2">
    <name type="scientific">Aminobacter niigataensis</name>
    <dbReference type="NCBI Taxonomy" id="83265"/>
    <lineage>
        <taxon>Bacteria</taxon>
        <taxon>Pseudomonadati</taxon>
        <taxon>Pseudomonadota</taxon>
        <taxon>Alphaproteobacteria</taxon>
        <taxon>Hyphomicrobiales</taxon>
        <taxon>Phyllobacteriaceae</taxon>
        <taxon>Aminobacter</taxon>
    </lineage>
</organism>
<gene>
    <name evidence="1" type="ORF">GGQ99_000956</name>
</gene>
<evidence type="ECO:0000313" key="1">
    <source>
        <dbReference type="EMBL" id="MBB4649234.1"/>
    </source>
</evidence>
<evidence type="ECO:0000313" key="2">
    <source>
        <dbReference type="Proteomes" id="UP000539538"/>
    </source>
</evidence>
<dbReference type="EMBL" id="JACHOT010000001">
    <property type="protein sequence ID" value="MBB4649234.1"/>
    <property type="molecule type" value="Genomic_DNA"/>
</dbReference>
<protein>
    <submittedName>
        <fullName evidence="1">Uncharacterized protein</fullName>
    </submittedName>
</protein>
<dbReference type="RefSeq" id="WP_183261028.1">
    <property type="nucleotide sequence ID" value="NZ_BAAAVZ010000008.1"/>
</dbReference>
<comment type="caution">
    <text evidence="1">The sequence shown here is derived from an EMBL/GenBank/DDBJ whole genome shotgun (WGS) entry which is preliminary data.</text>
</comment>
<name>A0ABR6KXI7_9HYPH</name>
<accession>A0ABR6KXI7</accession>
<keyword evidence="2" id="KW-1185">Reference proteome</keyword>